<keyword evidence="1" id="KW-0812">Transmembrane</keyword>
<evidence type="ECO:0000313" key="3">
    <source>
        <dbReference type="Proteomes" id="UP000229675"/>
    </source>
</evidence>
<gene>
    <name evidence="2" type="ORF">COT59_01520</name>
</gene>
<feature type="transmembrane region" description="Helical" evidence="1">
    <location>
        <begin position="15"/>
        <end position="40"/>
    </location>
</feature>
<dbReference type="AlphaFoldDB" id="A0A2H0WX76"/>
<proteinExistence type="predicted"/>
<accession>A0A2H0WX76</accession>
<reference evidence="3" key="1">
    <citation type="submission" date="2017-09" db="EMBL/GenBank/DDBJ databases">
        <title>Depth-based differentiation of microbial function through sediment-hosted aquifers and enrichment of novel symbionts in the deep terrestrial subsurface.</title>
        <authorList>
            <person name="Probst A.J."/>
            <person name="Ladd B."/>
            <person name="Jarett J.K."/>
            <person name="Geller-Mcgrath D.E."/>
            <person name="Sieber C.M.K."/>
            <person name="Emerson J.B."/>
            <person name="Anantharaman K."/>
            <person name="Thomas B.C."/>
            <person name="Malmstrom R."/>
            <person name="Stieglmeier M."/>
            <person name="Klingl A."/>
            <person name="Woyke T."/>
            <person name="Ryan C.M."/>
            <person name="Banfield J.F."/>
        </authorList>
    </citation>
    <scope>NUCLEOTIDE SEQUENCE [LARGE SCALE GENOMIC DNA]</scope>
</reference>
<name>A0A2H0WX76_9BACT</name>
<evidence type="ECO:0000313" key="2">
    <source>
        <dbReference type="EMBL" id="PIS17263.1"/>
    </source>
</evidence>
<organism evidence="2 3">
    <name type="scientific">Candidatus Nealsonbacteria bacterium CG09_land_8_20_14_0_10_42_14</name>
    <dbReference type="NCBI Taxonomy" id="1974707"/>
    <lineage>
        <taxon>Bacteria</taxon>
        <taxon>Candidatus Nealsoniibacteriota</taxon>
    </lineage>
</organism>
<keyword evidence="1" id="KW-0472">Membrane</keyword>
<dbReference type="Proteomes" id="UP000229675">
    <property type="component" value="Unassembled WGS sequence"/>
</dbReference>
<sequence length="159" mass="17940">MATKLLQEPFLKIKYFILGFLIVWQAASVLAVSPHFLAYFNELAGGPDKGYLYTVDSNLDWGQDLKRLAKWVEENNIEKIKIAYFGGGEPNYYLGDKADGFNWLEPQKGWLAVSATLLQGGRGTPAPGFNQPTGYFDWLNQYTPVTKIGYSIFIYNIPD</sequence>
<keyword evidence="1" id="KW-1133">Transmembrane helix</keyword>
<protein>
    <submittedName>
        <fullName evidence="2">Uncharacterized protein</fullName>
    </submittedName>
</protein>
<dbReference type="EMBL" id="PEZD01000035">
    <property type="protein sequence ID" value="PIS17263.1"/>
    <property type="molecule type" value="Genomic_DNA"/>
</dbReference>
<comment type="caution">
    <text evidence="2">The sequence shown here is derived from an EMBL/GenBank/DDBJ whole genome shotgun (WGS) entry which is preliminary data.</text>
</comment>
<evidence type="ECO:0000256" key="1">
    <source>
        <dbReference type="SAM" id="Phobius"/>
    </source>
</evidence>